<name>A0A068SJY4_NEOGA</name>
<evidence type="ECO:0000256" key="1">
    <source>
        <dbReference type="SAM" id="Coils"/>
    </source>
</evidence>
<dbReference type="RefSeq" id="WP_038583684.1">
    <property type="nucleotide sequence ID" value="NZ_HG938353.1"/>
</dbReference>
<sequence length="213" mass="22929">MSASIARYLKDFSEPQTLPLSLSADGFGDGLEDDLAFPAMVEEPIDIEAERTEAYAKGHEAASEELQQRFDEERQALFAAHEQEIAALREKYETELAASISTGLQEIAGLTAQAVSDQTARILSPLLDEALVAKAISDMADIIRGAMLEGDVGTLTVRGPVHLFEKLKTALGAPTQLLRHIEAPDLDIAVDIGETALVTRMSAWLAGLKKVLG</sequence>
<dbReference type="OrthoDB" id="8276977at2"/>
<accession>A0A068SJY4</accession>
<keyword evidence="3" id="KW-1185">Reference proteome</keyword>
<dbReference type="GeneID" id="24256771"/>
<dbReference type="Proteomes" id="UP000028181">
    <property type="component" value="Chromosome I"/>
</dbReference>
<dbReference type="AlphaFoldDB" id="A0A068SJY4"/>
<proteinExistence type="predicted"/>
<reference evidence="3" key="1">
    <citation type="journal article" date="2014" name="BMC Genomics">
        <title>Genome sequencing of two Neorhizobium galegae strains reveals a noeT gene responsible for the unusual acetylation of the nodulation factors.</title>
        <authorList>
            <person name="Osterman J."/>
            <person name="Marsh J."/>
            <person name="Laine P.K."/>
            <person name="Zeng Z."/>
            <person name="Alatalo E."/>
            <person name="Sullivan J.T."/>
            <person name="Young J.P."/>
            <person name="Thomas-Oates J."/>
            <person name="Paulin L."/>
            <person name="Lindstrom K."/>
        </authorList>
    </citation>
    <scope>NUCLEOTIDE SEQUENCE [LARGE SCALE GENOMIC DNA]</scope>
    <source>
        <strain evidence="3">HAMBI 540</strain>
    </source>
</reference>
<dbReference type="HOGENOM" id="CLU_089644_0_0_5"/>
<protein>
    <recommendedName>
        <fullName evidence="4">GTPase protein</fullName>
    </recommendedName>
</protein>
<dbReference type="KEGG" id="ngg:RG540_CH01920"/>
<evidence type="ECO:0000313" key="3">
    <source>
        <dbReference type="Proteomes" id="UP000028181"/>
    </source>
</evidence>
<evidence type="ECO:0008006" key="4">
    <source>
        <dbReference type="Google" id="ProtNLM"/>
    </source>
</evidence>
<dbReference type="eggNOG" id="ENOG50332YW">
    <property type="taxonomic scope" value="Bacteria"/>
</dbReference>
<evidence type="ECO:0000313" key="2">
    <source>
        <dbReference type="EMBL" id="CDN46387.1"/>
    </source>
</evidence>
<gene>
    <name evidence="2" type="ORF">RG540_CH01920</name>
</gene>
<organism evidence="2 3">
    <name type="scientific">Neorhizobium galegae bv. orientalis str. HAMBI 540</name>
    <dbReference type="NCBI Taxonomy" id="1028800"/>
    <lineage>
        <taxon>Bacteria</taxon>
        <taxon>Pseudomonadati</taxon>
        <taxon>Pseudomonadota</taxon>
        <taxon>Alphaproteobacteria</taxon>
        <taxon>Hyphomicrobiales</taxon>
        <taxon>Rhizobiaceae</taxon>
        <taxon>Rhizobium/Agrobacterium group</taxon>
        <taxon>Neorhizobium</taxon>
    </lineage>
</organism>
<keyword evidence="1" id="KW-0175">Coiled coil</keyword>
<feature type="coiled-coil region" evidence="1">
    <location>
        <begin position="56"/>
        <end position="98"/>
    </location>
</feature>
<dbReference type="PATRIC" id="fig|1028800.3.peg.195"/>
<dbReference type="EMBL" id="HG938353">
    <property type="protein sequence ID" value="CDN46387.1"/>
    <property type="molecule type" value="Genomic_DNA"/>
</dbReference>